<gene>
    <name evidence="4" type="ORF">A11Q_368</name>
</gene>
<dbReference type="HOGENOM" id="CLU_1387906_0_0_7"/>
<feature type="signal peptide" evidence="2">
    <location>
        <begin position="1"/>
        <end position="23"/>
    </location>
</feature>
<dbReference type="EMBL" id="CP003537">
    <property type="protein sequence ID" value="AGH94588.1"/>
    <property type="molecule type" value="Genomic_DNA"/>
</dbReference>
<dbReference type="SUPFAM" id="SSF56925">
    <property type="entry name" value="OMPA-like"/>
    <property type="match status" value="1"/>
</dbReference>
<evidence type="ECO:0000259" key="3">
    <source>
        <dbReference type="Pfam" id="PF13505"/>
    </source>
</evidence>
<dbReference type="KEGG" id="bex:A11Q_368"/>
<dbReference type="eggNOG" id="ENOG5032ITU">
    <property type="taxonomic scope" value="Bacteria"/>
</dbReference>
<dbReference type="InterPro" id="IPR027385">
    <property type="entry name" value="Beta-barrel_OMP"/>
</dbReference>
<dbReference type="OrthoDB" id="5291770at2"/>
<evidence type="ECO:0000256" key="2">
    <source>
        <dbReference type="SAM" id="SignalP"/>
    </source>
</evidence>
<proteinExistence type="predicted"/>
<accession>M4V5Y4</accession>
<dbReference type="Pfam" id="PF13505">
    <property type="entry name" value="OMP_b-brl"/>
    <property type="match status" value="1"/>
</dbReference>
<feature type="chain" id="PRO_5004059966" description="Outer membrane protein beta-barrel domain-containing protein" evidence="2">
    <location>
        <begin position="24"/>
        <end position="208"/>
    </location>
</feature>
<keyword evidence="1 2" id="KW-0732">Signal</keyword>
<dbReference type="PATRIC" id="fig|1184267.3.peg.371"/>
<dbReference type="RefSeq" id="WP_015469078.1">
    <property type="nucleotide sequence ID" value="NC_020813.1"/>
</dbReference>
<protein>
    <recommendedName>
        <fullName evidence="3">Outer membrane protein beta-barrel domain-containing protein</fullName>
    </recommendedName>
</protein>
<evidence type="ECO:0000313" key="4">
    <source>
        <dbReference type="EMBL" id="AGH94588.1"/>
    </source>
</evidence>
<keyword evidence="5" id="KW-1185">Reference proteome</keyword>
<organism evidence="4 5">
    <name type="scientific">Pseudobdellovibrio exovorus JSS</name>
    <dbReference type="NCBI Taxonomy" id="1184267"/>
    <lineage>
        <taxon>Bacteria</taxon>
        <taxon>Pseudomonadati</taxon>
        <taxon>Bdellovibrionota</taxon>
        <taxon>Bdellovibrionia</taxon>
        <taxon>Bdellovibrionales</taxon>
        <taxon>Pseudobdellovibrionaceae</taxon>
        <taxon>Pseudobdellovibrio</taxon>
    </lineage>
</organism>
<dbReference type="InterPro" id="IPR011250">
    <property type="entry name" value="OMP/PagP_B-barrel"/>
</dbReference>
<reference evidence="4 5" key="1">
    <citation type="journal article" date="2013" name="ISME J.">
        <title>By their genes ye shall know them: genomic signatures of predatory bacteria.</title>
        <authorList>
            <person name="Pasternak Z."/>
            <person name="Pietrokovski S."/>
            <person name="Rotem O."/>
            <person name="Gophna U."/>
            <person name="Lurie-Weinberger M.N."/>
            <person name="Jurkevitch E."/>
        </authorList>
    </citation>
    <scope>NUCLEOTIDE SEQUENCE [LARGE SCALE GENOMIC DNA]</scope>
    <source>
        <strain evidence="4 5">JSS</strain>
    </source>
</reference>
<evidence type="ECO:0000256" key="1">
    <source>
        <dbReference type="ARBA" id="ARBA00022729"/>
    </source>
</evidence>
<name>M4V5Y4_9BACT</name>
<sequence length="208" mass="22314">MKLSRSLLLAIACSTWLSSTALAVSSGGLFVEPMITYENGDTETNFPAPFSNSTGKVEGFGIGARLGVHILESFFIAADGRYSMPNFKDSSIDYKARATQYNLAPVLGVQMPGIGVRIWGAYVATGELNPEANGNNVDVKYTDATGYRVGAGFRVAMVSINAEYQELKYGKATVEDGGGILFPPGTTFDDVKLENKSWLVSVSFPLEL</sequence>
<dbReference type="Proteomes" id="UP000012040">
    <property type="component" value="Chromosome"/>
</dbReference>
<feature type="domain" description="Outer membrane protein beta-barrel" evidence="3">
    <location>
        <begin position="10"/>
        <end position="203"/>
    </location>
</feature>
<dbReference type="AlphaFoldDB" id="M4V5Y4"/>
<evidence type="ECO:0000313" key="5">
    <source>
        <dbReference type="Proteomes" id="UP000012040"/>
    </source>
</evidence>